<evidence type="ECO:0000259" key="6">
    <source>
        <dbReference type="Pfam" id="PF13361"/>
    </source>
</evidence>
<evidence type="ECO:0000256" key="5">
    <source>
        <dbReference type="SAM" id="MobiDB-lite"/>
    </source>
</evidence>
<keyword evidence="2" id="KW-0378">Hydrolase</keyword>
<keyword evidence="1" id="KW-0547">Nucleotide-binding</keyword>
<dbReference type="GO" id="GO:0005524">
    <property type="term" value="F:ATP binding"/>
    <property type="evidence" value="ECO:0007669"/>
    <property type="project" value="UniProtKB-KW"/>
</dbReference>
<feature type="non-terminal residue" evidence="7">
    <location>
        <position position="81"/>
    </location>
</feature>
<feature type="domain" description="UvrD-like helicase C-terminal" evidence="6">
    <location>
        <begin position="2"/>
        <end position="50"/>
    </location>
</feature>
<evidence type="ECO:0000256" key="4">
    <source>
        <dbReference type="ARBA" id="ARBA00022840"/>
    </source>
</evidence>
<protein>
    <submittedName>
        <fullName evidence="7">ATP-dependent helicase</fullName>
    </submittedName>
</protein>
<feature type="region of interest" description="Disordered" evidence="5">
    <location>
        <begin position="51"/>
        <end position="81"/>
    </location>
</feature>
<name>A0A7Y0XDD6_VIBPH</name>
<evidence type="ECO:0000256" key="1">
    <source>
        <dbReference type="ARBA" id="ARBA00022741"/>
    </source>
</evidence>
<dbReference type="InterPro" id="IPR014017">
    <property type="entry name" value="DNA_helicase_UvrD-like_C"/>
</dbReference>
<dbReference type="AlphaFoldDB" id="A0A7Y0XDD6"/>
<evidence type="ECO:0000256" key="3">
    <source>
        <dbReference type="ARBA" id="ARBA00022806"/>
    </source>
</evidence>
<dbReference type="EMBL" id="JABCLB010001577">
    <property type="protein sequence ID" value="NMU84277.1"/>
    <property type="molecule type" value="Genomic_DNA"/>
</dbReference>
<sequence length="81" mass="8959">QVWFCGSNQGVCPSNNSLEEESTGGVPEERRLFYVGMTRAVDELYLSFHSDPDSSGTAKKKEPSQFLAEGFPEELALAEEK</sequence>
<feature type="non-terminal residue" evidence="7">
    <location>
        <position position="1"/>
    </location>
</feature>
<dbReference type="SUPFAM" id="SSF52540">
    <property type="entry name" value="P-loop containing nucleoside triphosphate hydrolases"/>
    <property type="match status" value="1"/>
</dbReference>
<accession>A0A7Y0XDD6</accession>
<gene>
    <name evidence="7" type="ORF">HKB16_15420</name>
</gene>
<comment type="caution">
    <text evidence="7">The sequence shown here is derived from an EMBL/GenBank/DDBJ whole genome shotgun (WGS) entry which is preliminary data.</text>
</comment>
<dbReference type="Gene3D" id="3.40.50.300">
    <property type="entry name" value="P-loop containing nucleotide triphosphate hydrolases"/>
    <property type="match status" value="1"/>
</dbReference>
<dbReference type="Pfam" id="PF13361">
    <property type="entry name" value="UvrD_C"/>
    <property type="match status" value="1"/>
</dbReference>
<evidence type="ECO:0000256" key="2">
    <source>
        <dbReference type="ARBA" id="ARBA00022801"/>
    </source>
</evidence>
<dbReference type="Proteomes" id="UP000518904">
    <property type="component" value="Unassembled WGS sequence"/>
</dbReference>
<proteinExistence type="predicted"/>
<dbReference type="GO" id="GO:0004386">
    <property type="term" value="F:helicase activity"/>
    <property type="evidence" value="ECO:0007669"/>
    <property type="project" value="UniProtKB-KW"/>
</dbReference>
<keyword evidence="3 7" id="KW-0347">Helicase</keyword>
<evidence type="ECO:0000313" key="8">
    <source>
        <dbReference type="Proteomes" id="UP000518904"/>
    </source>
</evidence>
<dbReference type="GO" id="GO:0016787">
    <property type="term" value="F:hydrolase activity"/>
    <property type="evidence" value="ECO:0007669"/>
    <property type="project" value="UniProtKB-KW"/>
</dbReference>
<dbReference type="InterPro" id="IPR027417">
    <property type="entry name" value="P-loop_NTPase"/>
</dbReference>
<keyword evidence="4" id="KW-0067">ATP-binding</keyword>
<evidence type="ECO:0000313" key="7">
    <source>
        <dbReference type="EMBL" id="NMU84277.1"/>
    </source>
</evidence>
<reference evidence="7 8" key="1">
    <citation type="submission" date="2020-04" db="EMBL/GenBank/DDBJ databases">
        <title>Whole-genome sequencing of Vibrio spp. from China reveals different genetic environments of blaCTX-M-14 among diverse lineages.</title>
        <authorList>
            <person name="Zheng Z."/>
            <person name="Ye L."/>
            <person name="Chen S."/>
        </authorList>
    </citation>
    <scope>NUCLEOTIDE SEQUENCE [LARGE SCALE GENOMIC DNA]</scope>
    <source>
        <strain evidence="7 8">Vb0551</strain>
    </source>
</reference>
<organism evidence="7 8">
    <name type="scientific">Vibrio parahaemolyticus</name>
    <dbReference type="NCBI Taxonomy" id="670"/>
    <lineage>
        <taxon>Bacteria</taxon>
        <taxon>Pseudomonadati</taxon>
        <taxon>Pseudomonadota</taxon>
        <taxon>Gammaproteobacteria</taxon>
        <taxon>Vibrionales</taxon>
        <taxon>Vibrionaceae</taxon>
        <taxon>Vibrio</taxon>
    </lineage>
</organism>